<accession>A0ABU2JY66</accession>
<feature type="transmembrane region" description="Helical" evidence="6">
    <location>
        <begin position="772"/>
        <end position="794"/>
    </location>
</feature>
<keyword evidence="4 6" id="KW-1133">Transmembrane helix</keyword>
<protein>
    <submittedName>
        <fullName evidence="8">FtsX-like permease family protein</fullName>
    </submittedName>
</protein>
<feature type="transmembrane region" description="Helical" evidence="6">
    <location>
        <begin position="487"/>
        <end position="511"/>
    </location>
</feature>
<comment type="caution">
    <text evidence="8">The sequence shown here is derived from an EMBL/GenBank/DDBJ whole genome shotgun (WGS) entry which is preliminary data.</text>
</comment>
<evidence type="ECO:0000313" key="8">
    <source>
        <dbReference type="EMBL" id="MDT0269679.1"/>
    </source>
</evidence>
<evidence type="ECO:0000256" key="1">
    <source>
        <dbReference type="ARBA" id="ARBA00004651"/>
    </source>
</evidence>
<evidence type="ECO:0000256" key="5">
    <source>
        <dbReference type="ARBA" id="ARBA00023136"/>
    </source>
</evidence>
<dbReference type="RefSeq" id="WP_311669762.1">
    <property type="nucleotide sequence ID" value="NZ_JAVREO010000018.1"/>
</dbReference>
<dbReference type="Pfam" id="PF02687">
    <property type="entry name" value="FtsX"/>
    <property type="match status" value="2"/>
</dbReference>
<feature type="domain" description="ABC3 transporter permease C-terminal" evidence="7">
    <location>
        <begin position="270"/>
        <end position="390"/>
    </location>
</feature>
<evidence type="ECO:0000313" key="9">
    <source>
        <dbReference type="Proteomes" id="UP001183410"/>
    </source>
</evidence>
<feature type="transmembrane region" description="Helical" evidence="6">
    <location>
        <begin position="314"/>
        <end position="338"/>
    </location>
</feature>
<dbReference type="PANTHER" id="PTHR30287:SF1">
    <property type="entry name" value="INNER MEMBRANE PROTEIN"/>
    <property type="match status" value="1"/>
</dbReference>
<evidence type="ECO:0000256" key="3">
    <source>
        <dbReference type="ARBA" id="ARBA00022692"/>
    </source>
</evidence>
<feature type="transmembrane region" description="Helical" evidence="6">
    <location>
        <begin position="436"/>
        <end position="458"/>
    </location>
</feature>
<keyword evidence="3 6" id="KW-0812">Transmembrane</keyword>
<dbReference type="PANTHER" id="PTHR30287">
    <property type="entry name" value="MEMBRANE COMPONENT OF PREDICTED ABC SUPERFAMILY METABOLITE UPTAKE TRANSPORTER"/>
    <property type="match status" value="1"/>
</dbReference>
<evidence type="ECO:0000256" key="6">
    <source>
        <dbReference type="SAM" id="Phobius"/>
    </source>
</evidence>
<evidence type="ECO:0000259" key="7">
    <source>
        <dbReference type="Pfam" id="PF02687"/>
    </source>
</evidence>
<feature type="transmembrane region" description="Helical" evidence="6">
    <location>
        <begin position="412"/>
        <end position="430"/>
    </location>
</feature>
<feature type="domain" description="ABC3 transporter permease C-terminal" evidence="7">
    <location>
        <begin position="723"/>
        <end position="837"/>
    </location>
</feature>
<evidence type="ECO:0000256" key="4">
    <source>
        <dbReference type="ARBA" id="ARBA00022989"/>
    </source>
</evidence>
<feature type="transmembrane region" description="Helical" evidence="6">
    <location>
        <begin position="718"/>
        <end position="738"/>
    </location>
</feature>
<keyword evidence="2" id="KW-1003">Cell membrane</keyword>
<comment type="subcellular location">
    <subcellularLocation>
        <location evidence="1">Cell membrane</location>
        <topology evidence="1">Multi-pass membrane protein</topology>
    </subcellularLocation>
</comment>
<feature type="transmembrane region" description="Helical" evidence="6">
    <location>
        <begin position="358"/>
        <end position="379"/>
    </location>
</feature>
<evidence type="ECO:0000256" key="2">
    <source>
        <dbReference type="ARBA" id="ARBA00022475"/>
    </source>
</evidence>
<organism evidence="8 9">
    <name type="scientific">Streptomyces chisholmiae</name>
    <dbReference type="NCBI Taxonomy" id="3075540"/>
    <lineage>
        <taxon>Bacteria</taxon>
        <taxon>Bacillati</taxon>
        <taxon>Actinomycetota</taxon>
        <taxon>Actinomycetes</taxon>
        <taxon>Kitasatosporales</taxon>
        <taxon>Streptomycetaceae</taxon>
        <taxon>Streptomyces</taxon>
    </lineage>
</organism>
<keyword evidence="5 6" id="KW-0472">Membrane</keyword>
<dbReference type="EMBL" id="JAVREO010000018">
    <property type="protein sequence ID" value="MDT0269679.1"/>
    <property type="molecule type" value="Genomic_DNA"/>
</dbReference>
<feature type="transmembrane region" description="Helical" evidence="6">
    <location>
        <begin position="263"/>
        <end position="293"/>
    </location>
</feature>
<proteinExistence type="predicted"/>
<sequence length="846" mass="84954">MVGLAVRMALHRITALLAVAGAVLGGAALLTGVGVLAESGLRSHLPGGRPAAVDVVVSTEQEFRPGGHLPLALPERGAVPAELLGELAALPGVTRAVADVSFPAALVGAGGRVVAAEAPETAGHGWSSTALLADPRVDGAAPVGSAEIALSGALAAAAGVGVGDRIEVTAAGRPAAVHRVSAVVETAEEGIYFADATAAELSPRGGPGDGAGVDLIALVAEPGAAGAVADAARDVVAGRELAVTTGAGRGDVAAPGAGSARSLLVLLSGSLAGVVLLITGFVLASALSVSFAGQRRELALLRAVGATPRQIRRLAAGQATVVAVVAAVPGTALGYPLAGWFRRLLVVRDVLPGELPLTISPLPAIGTLLLVAVAVQLAARSAAWRASRLPATEAVAESHTEPRAPARLRTSAGLLIILAATVLSVAPLLSRSALGAAATSLAGILGAIGLAMAGPALVRRASEVLARRLRPGVSAPSWLAVAHIRGYALRLAGVVSALAMAVAFVLTYSYAQTTVLAATSEDTRAGTLAQHRVTAPGLGGLPEDSLDALRDTPGVRAAAPVSTTTVVWRYQLFGEWEAEASSALILTPDSSQVLDLGVRAGSTDQLAGDAVAVDRETARSRGAGVGSRLQLVLGDGTEVEAEVVAVYDRGLGFGPLVVSHDLAAGHTSTGLDQGALVRVEDTAEAERSLVAFVEARPGLRIEPAQIESGGLSDAPPEVWINLAVIVVLLAYLLLSIANKIVAITAQRRGELATLRINGTTPGQIRAMVRREAGAVAAAALTAGLALSVIPLALLGQGFLGRPWPAGPGWLLPATALVVTGVAYLTMEIPTRKALRTAPAEVLAHAG</sequence>
<dbReference type="InterPro" id="IPR038766">
    <property type="entry name" value="Membrane_comp_ABC_pdt"/>
</dbReference>
<name>A0ABU2JY66_9ACTN</name>
<feature type="transmembrane region" description="Helical" evidence="6">
    <location>
        <begin position="806"/>
        <end position="826"/>
    </location>
</feature>
<dbReference type="InterPro" id="IPR003838">
    <property type="entry name" value="ABC3_permease_C"/>
</dbReference>
<gene>
    <name evidence="8" type="ORF">RM844_25680</name>
</gene>
<reference evidence="9" key="1">
    <citation type="submission" date="2023-07" db="EMBL/GenBank/DDBJ databases">
        <title>30 novel species of actinomycetes from the DSMZ collection.</title>
        <authorList>
            <person name="Nouioui I."/>
        </authorList>
    </citation>
    <scope>NUCLEOTIDE SEQUENCE [LARGE SCALE GENOMIC DNA]</scope>
    <source>
        <strain evidence="9">DSM 44915</strain>
    </source>
</reference>
<dbReference type="Proteomes" id="UP001183410">
    <property type="component" value="Unassembled WGS sequence"/>
</dbReference>
<keyword evidence="9" id="KW-1185">Reference proteome</keyword>